<proteinExistence type="predicted"/>
<keyword evidence="3" id="KW-1185">Reference proteome</keyword>
<evidence type="ECO:0000313" key="3">
    <source>
        <dbReference type="Proteomes" id="UP000555838"/>
    </source>
</evidence>
<keyword evidence="1" id="KW-0732">Signal</keyword>
<name>A0ABR6PB45_9SPIR</name>
<evidence type="ECO:0008006" key="4">
    <source>
        <dbReference type="Google" id="ProtNLM"/>
    </source>
</evidence>
<dbReference type="EMBL" id="JACHFG010000011">
    <property type="protein sequence ID" value="MBB6043504.1"/>
    <property type="molecule type" value="Genomic_DNA"/>
</dbReference>
<comment type="caution">
    <text evidence="2">The sequence shown here is derived from an EMBL/GenBank/DDBJ whole genome shotgun (WGS) entry which is preliminary data.</text>
</comment>
<sequence>MRKKSLILVFLLLFSCNLSKSEQNNQISELDTQKIKEYQKNESQTNIQFLSEIKALKFNSTNTITTKDSTVTSNTDSPPHTTTILKIEKQNDGNIIISETNRKLLEIQKDKIYKFKESVQYGINFEEVKDIREKQNNNVSTHYLALEGYREYIQFILPLITTKSNDNNTNNTSSYFRETYIMKASDLLKIIDSL</sequence>
<organism evidence="2 3">
    <name type="scientific">Borreliella yangtzensis</name>
    <dbReference type="NCBI Taxonomy" id="683292"/>
    <lineage>
        <taxon>Bacteria</taxon>
        <taxon>Pseudomonadati</taxon>
        <taxon>Spirochaetota</taxon>
        <taxon>Spirochaetia</taxon>
        <taxon>Spirochaetales</taxon>
        <taxon>Borreliaceae</taxon>
        <taxon>Borreliella</taxon>
    </lineage>
</organism>
<evidence type="ECO:0000313" key="2">
    <source>
        <dbReference type="EMBL" id="MBB6043504.1"/>
    </source>
</evidence>
<reference evidence="2 3" key="1">
    <citation type="submission" date="2020-08" db="EMBL/GenBank/DDBJ databases">
        <title>Genomic Encyclopedia of Type Strains, Phase IV (KMG-IV): sequencing the most valuable type-strain genomes for metagenomic binning, comparative biology and taxonomic classification.</title>
        <authorList>
            <person name="Goeker M."/>
        </authorList>
    </citation>
    <scope>NUCLEOTIDE SEQUENCE [LARGE SCALE GENOMIC DNA]</scope>
    <source>
        <strain evidence="2 3">DSM 24625</strain>
    </source>
</reference>
<dbReference type="RefSeq" id="WP_183221274.1">
    <property type="nucleotide sequence ID" value="NZ_CP179663.1"/>
</dbReference>
<dbReference type="Proteomes" id="UP000555838">
    <property type="component" value="Unassembled WGS sequence"/>
</dbReference>
<evidence type="ECO:0000256" key="1">
    <source>
        <dbReference type="SAM" id="SignalP"/>
    </source>
</evidence>
<accession>A0ABR6PB45</accession>
<protein>
    <recommendedName>
        <fullName evidence="4">Lipoprotein</fullName>
    </recommendedName>
</protein>
<gene>
    <name evidence="2" type="ORF">HNP68_001126</name>
</gene>
<feature type="chain" id="PRO_5047484243" description="Lipoprotein" evidence="1">
    <location>
        <begin position="21"/>
        <end position="194"/>
    </location>
</feature>
<dbReference type="PROSITE" id="PS51257">
    <property type="entry name" value="PROKAR_LIPOPROTEIN"/>
    <property type="match status" value="1"/>
</dbReference>
<feature type="signal peptide" evidence="1">
    <location>
        <begin position="1"/>
        <end position="20"/>
    </location>
</feature>